<dbReference type="Proteomes" id="UP001348369">
    <property type="component" value="Plasmid unnamed2"/>
</dbReference>
<reference evidence="1" key="1">
    <citation type="submission" date="2022-10" db="EMBL/GenBank/DDBJ databases">
        <title>The complete genomes of actinobacterial strains from the NBC collection.</title>
        <authorList>
            <person name="Joergensen T.S."/>
            <person name="Alvarez Arevalo M."/>
            <person name="Sterndorff E.B."/>
            <person name="Faurdal D."/>
            <person name="Vuksanovic O."/>
            <person name="Mourched A.-S."/>
            <person name="Charusanti P."/>
            <person name="Shaw S."/>
            <person name="Blin K."/>
            <person name="Weber T."/>
        </authorList>
    </citation>
    <scope>NUCLEOTIDE SEQUENCE</scope>
    <source>
        <strain evidence="1">NBC 01771</strain>
    </source>
</reference>
<organism evidence="1 2">
    <name type="scientific">Streptomyces scopuliridis</name>
    <dbReference type="NCBI Taxonomy" id="452529"/>
    <lineage>
        <taxon>Bacteria</taxon>
        <taxon>Bacillati</taxon>
        <taxon>Actinomycetota</taxon>
        <taxon>Actinomycetes</taxon>
        <taxon>Kitasatosporales</taxon>
        <taxon>Streptomycetaceae</taxon>
        <taxon>Streptomyces</taxon>
    </lineage>
</organism>
<sequence length="63" mass="6995">MSTAEYRWTASYWDGRTSRNATSTLSVPATSTDADVRALALETLRRFDQVDMVFSFTSAPVEG</sequence>
<evidence type="ECO:0000313" key="1">
    <source>
        <dbReference type="EMBL" id="WSC03594.1"/>
    </source>
</evidence>
<proteinExistence type="predicted"/>
<geneLocation type="plasmid" evidence="1 2">
    <name>unnamed2</name>
</geneLocation>
<gene>
    <name evidence="1" type="ORF">OG835_42645</name>
</gene>
<accession>A0ACD5A054</accession>
<name>A0ACD5A054_9ACTN</name>
<evidence type="ECO:0000313" key="2">
    <source>
        <dbReference type="Proteomes" id="UP001348369"/>
    </source>
</evidence>
<keyword evidence="2" id="KW-1185">Reference proteome</keyword>
<dbReference type="EMBL" id="CP109111">
    <property type="protein sequence ID" value="WSC03594.1"/>
    <property type="molecule type" value="Genomic_DNA"/>
</dbReference>
<keyword evidence="1" id="KW-0614">Plasmid</keyword>
<protein>
    <submittedName>
        <fullName evidence="1">Uncharacterized protein</fullName>
    </submittedName>
</protein>